<reference evidence="2 3" key="2">
    <citation type="journal article" date="2021" name="Int. J. Syst. Evol. Microbiol.">
        <title>Isolation and Polyphasic Characterization of Desulfuromonas versatilis sp. Nov., an Electrogenic Bacteria Capable of Versatile Metabolism Isolated from a Graphene Oxide-Reducing Enrichment Culture.</title>
        <authorList>
            <person name="Xie L."/>
            <person name="Yoshida N."/>
            <person name="Ishii S."/>
            <person name="Meng L."/>
        </authorList>
    </citation>
    <scope>NUCLEOTIDE SEQUENCE [LARGE SCALE GENOMIC DNA]</scope>
    <source>
        <strain evidence="2 3">NIT-T3</strain>
    </source>
</reference>
<keyword evidence="1" id="KW-0732">Signal</keyword>
<sequence>MRKNLFALIMAGLLVGAFALPAMAADCSVDGTFTSCDTIPDANGGAADLTGLTFSPNVTFAYLSDGNKYLMGTFNSKGTKTYGADSDYSGLYQTKDDVTSAEAIPTDQSAAWDSDTWAQVAK</sequence>
<dbReference type="RefSeq" id="WP_221252118.1">
    <property type="nucleotide sequence ID" value="NZ_AP024355.1"/>
</dbReference>
<proteinExistence type="predicted"/>
<organism evidence="2 3">
    <name type="scientific">Desulfuromonas versatilis</name>
    <dbReference type="NCBI Taxonomy" id="2802975"/>
    <lineage>
        <taxon>Bacteria</taxon>
        <taxon>Pseudomonadati</taxon>
        <taxon>Thermodesulfobacteriota</taxon>
        <taxon>Desulfuromonadia</taxon>
        <taxon>Desulfuromonadales</taxon>
        <taxon>Desulfuromonadaceae</taxon>
        <taxon>Desulfuromonas</taxon>
    </lineage>
</organism>
<feature type="chain" id="PRO_5046140739" evidence="1">
    <location>
        <begin position="25"/>
        <end position="122"/>
    </location>
</feature>
<evidence type="ECO:0000313" key="3">
    <source>
        <dbReference type="Proteomes" id="UP001319827"/>
    </source>
</evidence>
<keyword evidence="3" id="KW-1185">Reference proteome</keyword>
<dbReference type="EMBL" id="AP024355">
    <property type="protein sequence ID" value="BCR04665.1"/>
    <property type="molecule type" value="Genomic_DNA"/>
</dbReference>
<dbReference type="Proteomes" id="UP001319827">
    <property type="component" value="Chromosome"/>
</dbReference>
<feature type="signal peptide" evidence="1">
    <location>
        <begin position="1"/>
        <end position="24"/>
    </location>
</feature>
<accession>A0ABM8HVT2</accession>
<protein>
    <submittedName>
        <fullName evidence="2">Uncharacterized protein</fullName>
    </submittedName>
</protein>
<name>A0ABM8HVT2_9BACT</name>
<evidence type="ECO:0000313" key="2">
    <source>
        <dbReference type="EMBL" id="BCR04665.1"/>
    </source>
</evidence>
<gene>
    <name evidence="2" type="ORF">DESUT3_17340</name>
</gene>
<reference evidence="2 3" key="1">
    <citation type="journal article" date="2016" name="C (Basel)">
        <title>Selective Growth of and Electricity Production by Marine Exoelectrogenic Bacteria in Self-Aggregated Hydrogel of Microbially Reduced Graphene Oxide.</title>
        <authorList>
            <person name="Yoshida N."/>
            <person name="Goto Y."/>
            <person name="Miyata Y."/>
        </authorList>
    </citation>
    <scope>NUCLEOTIDE SEQUENCE [LARGE SCALE GENOMIC DNA]</scope>
    <source>
        <strain evidence="2 3">NIT-T3</strain>
    </source>
</reference>
<evidence type="ECO:0000256" key="1">
    <source>
        <dbReference type="SAM" id="SignalP"/>
    </source>
</evidence>